<dbReference type="STRING" id="542832.A0A3M6VI75"/>
<dbReference type="VEuPathDB" id="FungiDB:DD237_003417"/>
<proteinExistence type="predicted"/>
<evidence type="ECO:0000313" key="2">
    <source>
        <dbReference type="EMBL" id="RMX66359.1"/>
    </source>
</evidence>
<feature type="region of interest" description="Disordered" evidence="1">
    <location>
        <begin position="770"/>
        <end position="790"/>
    </location>
</feature>
<feature type="region of interest" description="Disordered" evidence="1">
    <location>
        <begin position="538"/>
        <end position="575"/>
    </location>
</feature>
<evidence type="ECO:0000256" key="1">
    <source>
        <dbReference type="SAM" id="MobiDB-lite"/>
    </source>
</evidence>
<dbReference type="AlphaFoldDB" id="A0A3M6VI75"/>
<name>A0A3M6VI75_9STRA</name>
<sequence>MRPSSTGSTYPASSVAAERFIHDLPRPSRYSSHQVIDLTLDDEEDEEEKPMDSQIAQESVTTESTTSSDSDAFKLSGLHEMDKKVTDETTFERIMPLIEDVESDVDEEWPHVATNEPFVANNQVSYRQTQEDVQVTLDAIAKTIPLSFNDKQTSFSNENEEEKVTRHETLTLSRNNDGNNAMEVEEDEKVPKQVVKANEGSVTTTDQVVLMESLEDGEIFEEGVSLKPMMQMNTVNHQKAGNGSSHLVDAMNIRPHLRSKKQKKRGKKKTKRKLEVMQMMHASPSQMYPVYERTIRQRPLADTPPPGHYTLAMMRGEPRGKPINARPVFQDASPALFHAGDLRVGVPHPPNRPTPQQRSAYPLPPQQRPDRPLPPQQRPDRPLPPQQRPARPLPPQQRPARPLPPQQRPARPLPPQQRPARPLPPPYEDSQILRVNRQGSMEMINGEAKLSSRPIISEPPHGGFKYRSVSMFPPPPVSNGPDIPLQRSACDSSRLPPVLKSGGVNIKNSVASTGRGESGDVDLDSLRAAALRTKMKRSLQQMERTTETVSVVQSSPSTLGSSSKPAHCEGKQVKATSPEIDKLRFDILRSMTKNRNRTTSTKALNVSSPILQVTEPNAIEKPNESGINKTIKSNTLAAQGNPSASKDPSEYTLTHMSARANGIGSGGPTSETDKSTTTSDPDQVVFKTASQLAMFAEKAKPSAQSAASTPEFRPLTASSQSLVIQLGPDDFLPRKSKDDAAMSSGLQDAIKEMRRKIAEREKEQTNRLLASGATGLSKPLPSPALSSPSLQSNVSSVVTQLLSATVAVPGVNSPGTNSVKDSSAGINVDRLLCAQTEADQATKKVMKEVLHSPSKTFSSLDIANSAAGRASPLKPALEPQERSDISRVSTIVDTYVLPPVLQRQLQASSGVRNGDPAREFCVKKSIEPVSVV</sequence>
<dbReference type="Proteomes" id="UP000282087">
    <property type="component" value="Unassembled WGS sequence"/>
</dbReference>
<feature type="compositionally biased region" description="Polar residues" evidence="1">
    <location>
        <begin position="538"/>
        <end position="549"/>
    </location>
</feature>
<organism evidence="2 3">
    <name type="scientific">Peronospora effusa</name>
    <dbReference type="NCBI Taxonomy" id="542832"/>
    <lineage>
        <taxon>Eukaryota</taxon>
        <taxon>Sar</taxon>
        <taxon>Stramenopiles</taxon>
        <taxon>Oomycota</taxon>
        <taxon>Peronosporomycetes</taxon>
        <taxon>Peronosporales</taxon>
        <taxon>Peronosporaceae</taxon>
        <taxon>Peronospora</taxon>
    </lineage>
</organism>
<feature type="compositionally biased region" description="Acidic residues" evidence="1">
    <location>
        <begin position="39"/>
        <end position="49"/>
    </location>
</feature>
<feature type="region of interest" description="Disordered" evidence="1">
    <location>
        <begin position="466"/>
        <end position="501"/>
    </location>
</feature>
<keyword evidence="3" id="KW-1185">Reference proteome</keyword>
<dbReference type="EMBL" id="QLLG01000206">
    <property type="protein sequence ID" value="RMX66359.1"/>
    <property type="molecule type" value="Genomic_DNA"/>
</dbReference>
<feature type="compositionally biased region" description="Low complexity" evidence="1">
    <location>
        <begin position="58"/>
        <end position="70"/>
    </location>
</feature>
<reference evidence="2 3" key="1">
    <citation type="submission" date="2018-06" db="EMBL/GenBank/DDBJ databases">
        <title>Comparative genomics of downy mildews reveals potential adaptations to biotrophy.</title>
        <authorList>
            <person name="Fletcher K."/>
            <person name="Klosterman S.J."/>
            <person name="Derevnina L."/>
            <person name="Martin F."/>
            <person name="Koike S."/>
            <person name="Reyes Chin-Wo S."/>
            <person name="Mou B."/>
            <person name="Michelmore R."/>
        </authorList>
    </citation>
    <scope>NUCLEOTIDE SEQUENCE [LARGE SCALE GENOMIC DNA]</scope>
    <source>
        <strain evidence="2 3">R14</strain>
    </source>
</reference>
<feature type="region of interest" description="Disordered" evidence="1">
    <location>
        <begin position="341"/>
        <end position="437"/>
    </location>
</feature>
<feature type="compositionally biased region" description="Low complexity" evidence="1">
    <location>
        <begin position="776"/>
        <end position="790"/>
    </location>
</feature>
<feature type="compositionally biased region" description="Low complexity" evidence="1">
    <location>
        <begin position="550"/>
        <end position="563"/>
    </location>
</feature>
<comment type="caution">
    <text evidence="2">The sequence shown here is derived from an EMBL/GenBank/DDBJ whole genome shotgun (WGS) entry which is preliminary data.</text>
</comment>
<feature type="compositionally biased region" description="Pro residues" evidence="1">
    <location>
        <begin position="362"/>
        <end position="427"/>
    </location>
</feature>
<gene>
    <name evidence="2" type="ORF">DD238_003411</name>
</gene>
<evidence type="ECO:0000313" key="3">
    <source>
        <dbReference type="Proteomes" id="UP000282087"/>
    </source>
</evidence>
<feature type="region of interest" description="Disordered" evidence="1">
    <location>
        <begin position="173"/>
        <end position="192"/>
    </location>
</feature>
<accession>A0A3M6VI75</accession>
<feature type="region of interest" description="Disordered" evidence="1">
    <location>
        <begin position="24"/>
        <end position="74"/>
    </location>
</feature>
<protein>
    <submittedName>
        <fullName evidence="2">Uncharacterized protein</fullName>
    </submittedName>
</protein>
<feature type="region of interest" description="Disordered" evidence="1">
    <location>
        <begin position="659"/>
        <end position="682"/>
    </location>
</feature>